<comment type="caution">
    <text evidence="1">The sequence shown here is derived from an EMBL/GenBank/DDBJ whole genome shotgun (WGS) entry which is preliminary data.</text>
</comment>
<protein>
    <submittedName>
        <fullName evidence="1">Uncharacterized protein</fullName>
    </submittedName>
</protein>
<evidence type="ECO:0000313" key="2">
    <source>
        <dbReference type="Proteomes" id="UP000805193"/>
    </source>
</evidence>
<organism evidence="1 2">
    <name type="scientific">Ixodes persulcatus</name>
    <name type="common">Taiga tick</name>
    <dbReference type="NCBI Taxonomy" id="34615"/>
    <lineage>
        <taxon>Eukaryota</taxon>
        <taxon>Metazoa</taxon>
        <taxon>Ecdysozoa</taxon>
        <taxon>Arthropoda</taxon>
        <taxon>Chelicerata</taxon>
        <taxon>Arachnida</taxon>
        <taxon>Acari</taxon>
        <taxon>Parasitiformes</taxon>
        <taxon>Ixodida</taxon>
        <taxon>Ixodoidea</taxon>
        <taxon>Ixodidae</taxon>
        <taxon>Ixodinae</taxon>
        <taxon>Ixodes</taxon>
    </lineage>
</organism>
<name>A0AC60PP06_IXOPE</name>
<reference evidence="1 2" key="1">
    <citation type="journal article" date="2020" name="Cell">
        <title>Large-Scale Comparative Analyses of Tick Genomes Elucidate Their Genetic Diversity and Vector Capacities.</title>
        <authorList>
            <consortium name="Tick Genome and Microbiome Consortium (TIGMIC)"/>
            <person name="Jia N."/>
            <person name="Wang J."/>
            <person name="Shi W."/>
            <person name="Du L."/>
            <person name="Sun Y."/>
            <person name="Zhan W."/>
            <person name="Jiang J.F."/>
            <person name="Wang Q."/>
            <person name="Zhang B."/>
            <person name="Ji P."/>
            <person name="Bell-Sakyi L."/>
            <person name="Cui X.M."/>
            <person name="Yuan T.T."/>
            <person name="Jiang B.G."/>
            <person name="Yang W.F."/>
            <person name="Lam T.T."/>
            <person name="Chang Q.C."/>
            <person name="Ding S.J."/>
            <person name="Wang X.J."/>
            <person name="Zhu J.G."/>
            <person name="Ruan X.D."/>
            <person name="Zhao L."/>
            <person name="Wei J.T."/>
            <person name="Ye R.Z."/>
            <person name="Que T.C."/>
            <person name="Du C.H."/>
            <person name="Zhou Y.H."/>
            <person name="Cheng J.X."/>
            <person name="Dai P.F."/>
            <person name="Guo W.B."/>
            <person name="Han X.H."/>
            <person name="Huang E.J."/>
            <person name="Li L.F."/>
            <person name="Wei W."/>
            <person name="Gao Y.C."/>
            <person name="Liu J.Z."/>
            <person name="Shao H.Z."/>
            <person name="Wang X."/>
            <person name="Wang C.C."/>
            <person name="Yang T.C."/>
            <person name="Huo Q.B."/>
            <person name="Li W."/>
            <person name="Chen H.Y."/>
            <person name="Chen S.E."/>
            <person name="Zhou L.G."/>
            <person name="Ni X.B."/>
            <person name="Tian J.H."/>
            <person name="Sheng Y."/>
            <person name="Liu T."/>
            <person name="Pan Y.S."/>
            <person name="Xia L.Y."/>
            <person name="Li J."/>
            <person name="Zhao F."/>
            <person name="Cao W.C."/>
        </authorList>
    </citation>
    <scope>NUCLEOTIDE SEQUENCE [LARGE SCALE GENOMIC DNA]</scope>
    <source>
        <strain evidence="1">Iper-2018</strain>
    </source>
</reference>
<dbReference type="EMBL" id="JABSTQ010010184">
    <property type="protein sequence ID" value="KAG0422768.1"/>
    <property type="molecule type" value="Genomic_DNA"/>
</dbReference>
<evidence type="ECO:0000313" key="1">
    <source>
        <dbReference type="EMBL" id="KAG0422768.1"/>
    </source>
</evidence>
<accession>A0AC60PP06</accession>
<sequence>MQDGEVVVSEVHIDSDNMLMPDDPLLRLVPVTLRKRLQVGRSRLLVDWFASGKDIEEECGGDLALDDDGDLAVRRPRRRVTLQIDHFLSSTLEGVGLQVWKASLLLSDFLLDCGFEVLGGRGCLELGCGAGLCGLVAAAFADWVYCTDARDEVLALCRRNLSGNEAFYDALGADDRQPRAHSSAFLEVPLQRSFLFTPAARNVYDRSIRGRSNNGKFVSTALARTQLAVIFLRTAPPMARRMRRHLVSRKSDFRVRIVPAPGVDKTGHFKTLYSRVSAVVYDDSLTDHLFDLLCRLATREDQLVYLAQERRVNFSLSLLEVASPAHTHLCHWLERLRGTGWRVDRLDTSFPQRLHPYSRDDYLRKISSTDAARSKQLSQVHAFGIAVRVPVFVAGLAERGQLPGSATDHPSTDQSLGLGILAPPNMLTDTAWMGCGFRATPSGPPGTAGADPPDTPLRNGGPLPRPSDRVLTDDGDKWRRSGLGV</sequence>
<gene>
    <name evidence="1" type="ORF">HPB47_001431</name>
</gene>
<dbReference type="Proteomes" id="UP000805193">
    <property type="component" value="Unassembled WGS sequence"/>
</dbReference>
<keyword evidence="2" id="KW-1185">Reference proteome</keyword>
<proteinExistence type="predicted"/>